<sequence length="205" mass="22545">MTEATEDLKRIENLPLGVVLERRRSKHPWQDYSWRPLDVLVGAPARDPRGEWLTLREEGEGEAALFHAGTLTLELHRKDTPELKINLQQRQPLIYVVLRKGVDAGSRHPWVPLLVTANVMEAEFYSVSGEELVEGVPMPAPVHAFVEAFVAQHHVEVPFYKRKRKPHDPRKGGPPPGKGRAAETQSGSGRGGPGTGGHSGPEGGA</sequence>
<feature type="region of interest" description="Disordered" evidence="1">
    <location>
        <begin position="160"/>
        <end position="205"/>
    </location>
</feature>
<proteinExistence type="predicted"/>
<organism evidence="2 3">
    <name type="scientific">Aquibaculum arenosum</name>
    <dbReference type="NCBI Taxonomy" id="3032591"/>
    <lineage>
        <taxon>Bacteria</taxon>
        <taxon>Pseudomonadati</taxon>
        <taxon>Pseudomonadota</taxon>
        <taxon>Alphaproteobacteria</taxon>
        <taxon>Rhodospirillales</taxon>
        <taxon>Rhodovibrionaceae</taxon>
        <taxon>Aquibaculum</taxon>
    </lineage>
</organism>
<dbReference type="InterPro" id="IPR021736">
    <property type="entry name" value="DUF3305"/>
</dbReference>
<accession>A0ABT5YP87</accession>
<name>A0ABT5YP87_9PROT</name>
<reference evidence="2 3" key="1">
    <citation type="submission" date="2023-03" db="EMBL/GenBank/DDBJ databases">
        <title>Fodinicurvata sp. CAU 1616 isolated from sea sendiment.</title>
        <authorList>
            <person name="Kim W."/>
        </authorList>
    </citation>
    <scope>NUCLEOTIDE SEQUENCE [LARGE SCALE GENOMIC DNA]</scope>
    <source>
        <strain evidence="2 3">CAU 1616</strain>
    </source>
</reference>
<dbReference type="EMBL" id="JARHUD010000006">
    <property type="protein sequence ID" value="MDF2096550.1"/>
    <property type="molecule type" value="Genomic_DNA"/>
</dbReference>
<keyword evidence="3" id="KW-1185">Reference proteome</keyword>
<evidence type="ECO:0000313" key="2">
    <source>
        <dbReference type="EMBL" id="MDF2096550.1"/>
    </source>
</evidence>
<evidence type="ECO:0000313" key="3">
    <source>
        <dbReference type="Proteomes" id="UP001215503"/>
    </source>
</evidence>
<gene>
    <name evidence="2" type="ORF">P2G67_11230</name>
</gene>
<dbReference type="RefSeq" id="WP_275823087.1">
    <property type="nucleotide sequence ID" value="NZ_JARHUD010000006.1"/>
</dbReference>
<feature type="compositionally biased region" description="Gly residues" evidence="1">
    <location>
        <begin position="188"/>
        <end position="205"/>
    </location>
</feature>
<dbReference type="Proteomes" id="UP001215503">
    <property type="component" value="Unassembled WGS sequence"/>
</dbReference>
<evidence type="ECO:0000256" key="1">
    <source>
        <dbReference type="SAM" id="MobiDB-lite"/>
    </source>
</evidence>
<protein>
    <submittedName>
        <fullName evidence="2">DUF3305 domain-containing protein</fullName>
    </submittedName>
</protein>
<comment type="caution">
    <text evidence="2">The sequence shown here is derived from an EMBL/GenBank/DDBJ whole genome shotgun (WGS) entry which is preliminary data.</text>
</comment>
<dbReference type="Pfam" id="PF11749">
    <property type="entry name" value="DUF3305"/>
    <property type="match status" value="1"/>
</dbReference>